<protein>
    <recommendedName>
        <fullName evidence="1">MULE transposase domain-containing protein</fullName>
    </recommendedName>
</protein>
<name>A0AAV3S034_LITER</name>
<accession>A0AAV3S034</accession>
<gene>
    <name evidence="2" type="ORF">LIER_34636</name>
</gene>
<sequence length="366" mass="43007">MTLKLGQHVNKWEAWRVKEAALRVIYGDEEEQFKWLWDYCTEVVTTNEGTRCYVKTVDNEEGKAVFQRWGGQLLVAIGLDPNNNIFPIAYGLVEVENKVSWKWFLSHLYEDIREGIDEHEQEYWTFMSDKQKGLIEAFKTVLPNVNYRFCVRYLHENFKRADFRGHTFKVSLWTVATASTTQYFDYAMKKMKKFDLKAFEWFGDKDPKIWSMAFFSLTPKCDVLLNNMCEVFNSFILDARDKLVITMMNMLKDLIMMRMEINREKTEKWEGTLCPKPRARLLDNIKEASSYMPIKCDKGKFQVCSSSQANQCAIDLEKRHYTYLWPQTDRVPPLPPPLTSKKAGRITKLRGVNPIEVEDKGKTQIL</sequence>
<dbReference type="PANTHER" id="PTHR31973:SF191">
    <property type="entry name" value="OS05G0489400 PROTEIN"/>
    <property type="match status" value="1"/>
</dbReference>
<keyword evidence="3" id="KW-1185">Reference proteome</keyword>
<organism evidence="2 3">
    <name type="scientific">Lithospermum erythrorhizon</name>
    <name type="common">Purple gromwell</name>
    <name type="synonym">Lithospermum officinale var. erythrorhizon</name>
    <dbReference type="NCBI Taxonomy" id="34254"/>
    <lineage>
        <taxon>Eukaryota</taxon>
        <taxon>Viridiplantae</taxon>
        <taxon>Streptophyta</taxon>
        <taxon>Embryophyta</taxon>
        <taxon>Tracheophyta</taxon>
        <taxon>Spermatophyta</taxon>
        <taxon>Magnoliopsida</taxon>
        <taxon>eudicotyledons</taxon>
        <taxon>Gunneridae</taxon>
        <taxon>Pentapetalae</taxon>
        <taxon>asterids</taxon>
        <taxon>lamiids</taxon>
        <taxon>Boraginales</taxon>
        <taxon>Boraginaceae</taxon>
        <taxon>Boraginoideae</taxon>
        <taxon>Lithospermeae</taxon>
        <taxon>Lithospermum</taxon>
    </lineage>
</organism>
<dbReference type="Pfam" id="PF10551">
    <property type="entry name" value="MULE"/>
    <property type="match status" value="1"/>
</dbReference>
<dbReference type="AlphaFoldDB" id="A0AAV3S034"/>
<dbReference type="PANTHER" id="PTHR31973">
    <property type="entry name" value="POLYPROTEIN, PUTATIVE-RELATED"/>
    <property type="match status" value="1"/>
</dbReference>
<dbReference type="EMBL" id="BAABME010014615">
    <property type="protein sequence ID" value="GAA0187348.1"/>
    <property type="molecule type" value="Genomic_DNA"/>
</dbReference>
<evidence type="ECO:0000259" key="1">
    <source>
        <dbReference type="Pfam" id="PF10551"/>
    </source>
</evidence>
<comment type="caution">
    <text evidence="2">The sequence shown here is derived from an EMBL/GenBank/DDBJ whole genome shotgun (WGS) entry which is preliminary data.</text>
</comment>
<dbReference type="Proteomes" id="UP001454036">
    <property type="component" value="Unassembled WGS sequence"/>
</dbReference>
<feature type="domain" description="MULE transposase" evidence="1">
    <location>
        <begin position="70"/>
        <end position="156"/>
    </location>
</feature>
<reference evidence="2 3" key="1">
    <citation type="submission" date="2024-01" db="EMBL/GenBank/DDBJ databases">
        <title>The complete chloroplast genome sequence of Lithospermum erythrorhizon: insights into the phylogenetic relationship among Boraginaceae species and the maternal lineages of purple gromwells.</title>
        <authorList>
            <person name="Okada T."/>
            <person name="Watanabe K."/>
        </authorList>
    </citation>
    <scope>NUCLEOTIDE SEQUENCE [LARGE SCALE GENOMIC DNA]</scope>
</reference>
<proteinExistence type="predicted"/>
<dbReference type="InterPro" id="IPR018289">
    <property type="entry name" value="MULE_transposase_dom"/>
</dbReference>
<evidence type="ECO:0000313" key="2">
    <source>
        <dbReference type="EMBL" id="GAA0187348.1"/>
    </source>
</evidence>
<evidence type="ECO:0000313" key="3">
    <source>
        <dbReference type="Proteomes" id="UP001454036"/>
    </source>
</evidence>